<evidence type="ECO:0000259" key="4">
    <source>
        <dbReference type="Pfam" id="PF02892"/>
    </source>
</evidence>
<feature type="domain" description="BED-type" evidence="4">
    <location>
        <begin position="9"/>
        <end position="46"/>
    </location>
</feature>
<evidence type="ECO:0000256" key="1">
    <source>
        <dbReference type="ARBA" id="ARBA00022723"/>
    </source>
</evidence>
<keyword evidence="5" id="KW-1185">Reference proteome</keyword>
<accession>A0A6I9W400</accession>
<keyword evidence="1" id="KW-0479">Metal-binding</keyword>
<sequence>MIKRTWLIRYFAFNEYDDKVKCIRCKRELKIFIGISRLKYHLKSCHEGNEGNDVDIMVQQSVNEKDNASTSSHQVELYSQTIDEERQRFYATVQQQQIVKGTESKQVLQSNTTLNNDSYFLNALTFCDSTEHLKSNDEINISTANILMQQSLNEAHNVNSRSNHVGTHSEAIENEDKRFHHETILNQQTAMMISEEIL</sequence>
<dbReference type="GeneID" id="105426889"/>
<dbReference type="Proteomes" id="UP000504615">
    <property type="component" value="Unplaced"/>
</dbReference>
<evidence type="ECO:0000256" key="3">
    <source>
        <dbReference type="ARBA" id="ARBA00022833"/>
    </source>
</evidence>
<dbReference type="RefSeq" id="XP_011636604.1">
    <property type="nucleotide sequence ID" value="XM_011638302.1"/>
</dbReference>
<evidence type="ECO:0000256" key="2">
    <source>
        <dbReference type="ARBA" id="ARBA00022771"/>
    </source>
</evidence>
<proteinExistence type="predicted"/>
<gene>
    <name evidence="6" type="primary">LOC105426889</name>
</gene>
<dbReference type="GO" id="GO:0008270">
    <property type="term" value="F:zinc ion binding"/>
    <property type="evidence" value="ECO:0007669"/>
    <property type="project" value="UniProtKB-KW"/>
</dbReference>
<reference evidence="6" key="1">
    <citation type="submission" date="2025-08" db="UniProtKB">
        <authorList>
            <consortium name="RefSeq"/>
        </authorList>
    </citation>
    <scope>IDENTIFICATION</scope>
</reference>
<dbReference type="KEGG" id="pbar:105426889"/>
<evidence type="ECO:0000313" key="6">
    <source>
        <dbReference type="RefSeq" id="XP_011636604.1"/>
    </source>
</evidence>
<protein>
    <submittedName>
        <fullName evidence="6">Uncharacterized protein LOC105426889</fullName>
    </submittedName>
</protein>
<evidence type="ECO:0000313" key="5">
    <source>
        <dbReference type="Proteomes" id="UP000504615"/>
    </source>
</evidence>
<dbReference type="InterPro" id="IPR003656">
    <property type="entry name" value="Znf_BED"/>
</dbReference>
<dbReference type="AlphaFoldDB" id="A0A6I9W400"/>
<dbReference type="Pfam" id="PF02892">
    <property type="entry name" value="zf-BED"/>
    <property type="match status" value="1"/>
</dbReference>
<dbReference type="GO" id="GO:0003677">
    <property type="term" value="F:DNA binding"/>
    <property type="evidence" value="ECO:0007669"/>
    <property type="project" value="InterPro"/>
</dbReference>
<organism evidence="5 6">
    <name type="scientific">Pogonomyrmex barbatus</name>
    <name type="common">red harvester ant</name>
    <dbReference type="NCBI Taxonomy" id="144034"/>
    <lineage>
        <taxon>Eukaryota</taxon>
        <taxon>Metazoa</taxon>
        <taxon>Ecdysozoa</taxon>
        <taxon>Arthropoda</taxon>
        <taxon>Hexapoda</taxon>
        <taxon>Insecta</taxon>
        <taxon>Pterygota</taxon>
        <taxon>Neoptera</taxon>
        <taxon>Endopterygota</taxon>
        <taxon>Hymenoptera</taxon>
        <taxon>Apocrita</taxon>
        <taxon>Aculeata</taxon>
        <taxon>Formicoidea</taxon>
        <taxon>Formicidae</taxon>
        <taxon>Myrmicinae</taxon>
        <taxon>Pogonomyrmex</taxon>
    </lineage>
</organism>
<name>A0A6I9W400_9HYME</name>
<keyword evidence="2" id="KW-0863">Zinc-finger</keyword>
<keyword evidence="3" id="KW-0862">Zinc</keyword>